<evidence type="ECO:0000256" key="3">
    <source>
        <dbReference type="ARBA" id="ARBA00022618"/>
    </source>
</evidence>
<evidence type="ECO:0000313" key="11">
    <source>
        <dbReference type="EMBL" id="AUW96991.1"/>
    </source>
</evidence>
<evidence type="ECO:0000256" key="9">
    <source>
        <dbReference type="SAM" id="MobiDB-lite"/>
    </source>
</evidence>
<sequence length="365" mass="41752">MVKDKETTKDSEKDKPVLTEWQKRNQEFLKKKEQDKAEQEEAEKRLQELRRSQFLGDKSEDDEKASNPKKVKKSKEKIKKEPKPKKVKKKNPHRNRFVVVMTLNVVILLFSAFMISPLSTSKKITVSGQHFTDEATIQQASGIKVDDYLFSVFINRDQIEKSIVKNDPWVKSAKLDFELPNHFKIKVKENRIIAYRQQEESYFPILSNGLVVDEVAQDLPNHFLSVNLDTEKDVKEFIKARQSLKKTIRRNIKSVSKESSKSTKDLIRISMYDGNTVLIPLSKLKERLPYYNQVASKMVATPGTIDMEVGIYVAVEDVSSPEVAEENSTPSLELNDGSSEEAPQGEDFPQEVTNSQDTVTESPAQ</sequence>
<organism evidence="11 12">
    <name type="scientific">Streptococcus pluranimalium</name>
    <dbReference type="NCBI Taxonomy" id="82348"/>
    <lineage>
        <taxon>Bacteria</taxon>
        <taxon>Bacillati</taxon>
        <taxon>Bacillota</taxon>
        <taxon>Bacilli</taxon>
        <taxon>Lactobacillales</taxon>
        <taxon>Streptococcaceae</taxon>
        <taxon>Streptococcus</taxon>
    </lineage>
</organism>
<dbReference type="GO" id="GO:0043093">
    <property type="term" value="P:FtsZ-dependent cytokinesis"/>
    <property type="evidence" value="ECO:0007669"/>
    <property type="project" value="UniProtKB-UniRule"/>
</dbReference>
<dbReference type="InterPro" id="IPR026580">
    <property type="entry name" value="DivIB"/>
</dbReference>
<dbReference type="HAMAP" id="MF_00912">
    <property type="entry name" value="DivIB"/>
    <property type="match status" value="1"/>
</dbReference>
<evidence type="ECO:0000256" key="4">
    <source>
        <dbReference type="ARBA" id="ARBA00022692"/>
    </source>
</evidence>
<dbReference type="InterPro" id="IPR034746">
    <property type="entry name" value="POTRA"/>
</dbReference>
<evidence type="ECO:0000256" key="6">
    <source>
        <dbReference type="ARBA" id="ARBA00023136"/>
    </source>
</evidence>
<reference evidence="11 12" key="2">
    <citation type="submission" date="2018-02" db="EMBL/GenBank/DDBJ databases">
        <title>Whole genome sequencing analysis of Streptococcus pluranimalium isolated from cattle infected mastitis in China.</title>
        <authorList>
            <person name="Zhang J.-R."/>
            <person name="Hu G.-Z."/>
        </authorList>
    </citation>
    <scope>NUCLEOTIDE SEQUENCE [LARGE SCALE GENOMIC DNA]</scope>
    <source>
        <strain evidence="11 12">TH11417</strain>
    </source>
</reference>
<feature type="domain" description="POTRA" evidence="10">
    <location>
        <begin position="119"/>
        <end position="190"/>
    </location>
</feature>
<dbReference type="InterPro" id="IPR050487">
    <property type="entry name" value="FtsQ_DivIB"/>
</dbReference>
<feature type="region of interest" description="Disordered" evidence="9">
    <location>
        <begin position="320"/>
        <end position="365"/>
    </location>
</feature>
<evidence type="ECO:0000313" key="12">
    <source>
        <dbReference type="Proteomes" id="UP000238956"/>
    </source>
</evidence>
<accession>A0A2L0D5Y3</accession>
<evidence type="ECO:0000259" key="10">
    <source>
        <dbReference type="PROSITE" id="PS51779"/>
    </source>
</evidence>
<name>A0A2L0D5Y3_9STRE</name>
<comment type="subcellular location">
    <subcellularLocation>
        <location evidence="8">Cell membrane</location>
        <topology evidence="8">Single-pass type II membrane protein</topology>
    </subcellularLocation>
    <subcellularLocation>
        <location evidence="1">Membrane</location>
    </subcellularLocation>
    <text evidence="8">Localizes to the division septum.</text>
</comment>
<dbReference type="EMBL" id="CP025536">
    <property type="protein sequence ID" value="AUW96991.1"/>
    <property type="molecule type" value="Genomic_DNA"/>
</dbReference>
<dbReference type="PANTHER" id="PTHR37820">
    <property type="entry name" value="CELL DIVISION PROTEIN DIVIB"/>
    <property type="match status" value="1"/>
</dbReference>
<feature type="compositionally biased region" description="Basic residues" evidence="9">
    <location>
        <begin position="67"/>
        <end position="93"/>
    </location>
</feature>
<dbReference type="Pfam" id="PF03799">
    <property type="entry name" value="FtsQ_DivIB_C"/>
    <property type="match status" value="1"/>
</dbReference>
<reference evidence="11 12" key="1">
    <citation type="submission" date="2017-12" db="EMBL/GenBank/DDBJ databases">
        <authorList>
            <person name="Hurst M.R.H."/>
        </authorList>
    </citation>
    <scope>NUCLEOTIDE SEQUENCE [LARGE SCALE GENOMIC DNA]</scope>
    <source>
        <strain evidence="11 12">TH11417</strain>
    </source>
</reference>
<feature type="compositionally biased region" description="Polar residues" evidence="9">
    <location>
        <begin position="351"/>
        <end position="365"/>
    </location>
</feature>
<comment type="similarity">
    <text evidence="8">Belongs to the FtsQ/DivIB family. DivIB subfamily.</text>
</comment>
<feature type="transmembrane region" description="Helical" evidence="8">
    <location>
        <begin position="97"/>
        <end position="115"/>
    </location>
</feature>
<keyword evidence="7 8" id="KW-0131">Cell cycle</keyword>
<keyword evidence="2 8" id="KW-1003">Cell membrane</keyword>
<evidence type="ECO:0000256" key="5">
    <source>
        <dbReference type="ARBA" id="ARBA00022989"/>
    </source>
</evidence>
<keyword evidence="3 8" id="KW-0132">Cell division</keyword>
<dbReference type="GeneID" id="98393773"/>
<dbReference type="KEGG" id="splr:C0J00_07605"/>
<evidence type="ECO:0000256" key="2">
    <source>
        <dbReference type="ARBA" id="ARBA00022475"/>
    </source>
</evidence>
<proteinExistence type="inferred from homology"/>
<feature type="region of interest" description="Disordered" evidence="9">
    <location>
        <begin position="1"/>
        <end position="93"/>
    </location>
</feature>
<keyword evidence="6 8" id="KW-0472">Membrane</keyword>
<keyword evidence="12" id="KW-1185">Reference proteome</keyword>
<dbReference type="Proteomes" id="UP000238956">
    <property type="component" value="Chromosome"/>
</dbReference>
<dbReference type="Gene3D" id="3.10.20.310">
    <property type="entry name" value="membrane protein fhac"/>
    <property type="match status" value="1"/>
</dbReference>
<comment type="function">
    <text evidence="8">Cell division protein that may be involved in stabilizing or promoting the assembly of the division complex.</text>
</comment>
<dbReference type="AlphaFoldDB" id="A0A2L0D5Y3"/>
<dbReference type="GO" id="GO:0005886">
    <property type="term" value="C:plasma membrane"/>
    <property type="evidence" value="ECO:0007669"/>
    <property type="project" value="UniProtKB-SubCell"/>
</dbReference>
<dbReference type="Gene3D" id="3.40.50.10960">
    <property type="match status" value="1"/>
</dbReference>
<feature type="compositionally biased region" description="Basic and acidic residues" evidence="9">
    <location>
        <begin position="1"/>
        <end position="51"/>
    </location>
</feature>
<dbReference type="InterPro" id="IPR005548">
    <property type="entry name" value="Cell_div_FtsQ/DivIB_C"/>
</dbReference>
<dbReference type="OrthoDB" id="1819027at2"/>
<dbReference type="PROSITE" id="PS51779">
    <property type="entry name" value="POTRA"/>
    <property type="match status" value="1"/>
</dbReference>
<dbReference type="GO" id="GO:0032153">
    <property type="term" value="C:cell division site"/>
    <property type="evidence" value="ECO:0007669"/>
    <property type="project" value="UniProtKB-UniRule"/>
</dbReference>
<evidence type="ECO:0000256" key="7">
    <source>
        <dbReference type="ARBA" id="ARBA00023306"/>
    </source>
</evidence>
<evidence type="ECO:0000256" key="1">
    <source>
        <dbReference type="ARBA" id="ARBA00004370"/>
    </source>
</evidence>
<evidence type="ECO:0000256" key="8">
    <source>
        <dbReference type="HAMAP-Rule" id="MF_00912"/>
    </source>
</evidence>
<dbReference type="InterPro" id="IPR013685">
    <property type="entry name" value="POTRA_FtsQ_type"/>
</dbReference>
<gene>
    <name evidence="8" type="primary">divIB</name>
    <name evidence="11" type="ORF">C0J00_07605</name>
</gene>
<dbReference type="PANTHER" id="PTHR37820:SF1">
    <property type="entry name" value="CELL DIVISION PROTEIN FTSQ"/>
    <property type="match status" value="1"/>
</dbReference>
<protein>
    <recommendedName>
        <fullName evidence="8">Cell division protein DivIB</fullName>
    </recommendedName>
</protein>
<keyword evidence="4 8" id="KW-0812">Transmembrane</keyword>
<dbReference type="RefSeq" id="WP_104968312.1">
    <property type="nucleotide sequence ID" value="NZ_CP025536.1"/>
</dbReference>
<dbReference type="Pfam" id="PF08478">
    <property type="entry name" value="POTRA_1"/>
    <property type="match status" value="1"/>
</dbReference>
<keyword evidence="5 8" id="KW-1133">Transmembrane helix</keyword>